<dbReference type="PANTHER" id="PTHR40459">
    <property type="entry name" value="CONSERVED HYPOTHETICAL ALANINE AND LEUCINE RICH PROTEIN"/>
    <property type="match status" value="1"/>
</dbReference>
<accession>A0ABV8H4Z1</accession>
<evidence type="ECO:0000313" key="4">
    <source>
        <dbReference type="Proteomes" id="UP001595793"/>
    </source>
</evidence>
<dbReference type="InterPro" id="IPR008927">
    <property type="entry name" value="6-PGluconate_DH-like_C_sf"/>
</dbReference>
<evidence type="ECO:0000259" key="1">
    <source>
        <dbReference type="Pfam" id="PF03807"/>
    </source>
</evidence>
<feature type="domain" description="Pyrroline-5-carboxylate reductase catalytic N-terminal" evidence="1">
    <location>
        <begin position="3"/>
        <end position="82"/>
    </location>
</feature>
<sequence length="253" mass="28421">MTKVVLLGAGNLASHLFKAFEANKFVEIIQVFNHREEKLKTFSALVDTTTAFSEIKEADFYIISVKDDAIAEVASQLREKEGIVLHTSGAINMSALANLSNYGVFYPLQSFSKEKEVNFTEIPIGIEANTAENLKKLKTFAATISDSVYDISSEQRRILHVAAVFANNFSNFMFTTAAEICEKHEVPFEILQPLIQETFLKIREVSPKDAQTGPAIRNDKQTMQAHLHHLNEDQKKLYKTISEAITKTYGKEL</sequence>
<dbReference type="Pfam" id="PF03807">
    <property type="entry name" value="F420_oxidored"/>
    <property type="match status" value="1"/>
</dbReference>
<dbReference type="InterPro" id="IPR028939">
    <property type="entry name" value="P5C_Rdtase_cat_N"/>
</dbReference>
<dbReference type="InterPro" id="IPR037108">
    <property type="entry name" value="TM1727-like_C_sf"/>
</dbReference>
<dbReference type="Proteomes" id="UP001595793">
    <property type="component" value="Unassembled WGS sequence"/>
</dbReference>
<dbReference type="Pfam" id="PF10728">
    <property type="entry name" value="DUF2520"/>
    <property type="match status" value="1"/>
</dbReference>
<dbReference type="EMBL" id="JBHSAS010000002">
    <property type="protein sequence ID" value="MFC4025932.1"/>
    <property type="molecule type" value="Genomic_DNA"/>
</dbReference>
<dbReference type="SUPFAM" id="SSF51735">
    <property type="entry name" value="NAD(P)-binding Rossmann-fold domains"/>
    <property type="match status" value="1"/>
</dbReference>
<evidence type="ECO:0000259" key="2">
    <source>
        <dbReference type="Pfam" id="PF10728"/>
    </source>
</evidence>
<dbReference type="RefSeq" id="WP_290232816.1">
    <property type="nucleotide sequence ID" value="NZ_JAUFPZ010000002.1"/>
</dbReference>
<proteinExistence type="predicted"/>
<dbReference type="InterPro" id="IPR018931">
    <property type="entry name" value="DUF2520"/>
</dbReference>
<feature type="domain" description="DUF2520" evidence="2">
    <location>
        <begin position="122"/>
        <end position="244"/>
    </location>
</feature>
<gene>
    <name evidence="3" type="ORF">ACFOS1_00810</name>
</gene>
<evidence type="ECO:0000313" key="3">
    <source>
        <dbReference type="EMBL" id="MFC4025932.1"/>
    </source>
</evidence>
<keyword evidence="4" id="KW-1185">Reference proteome</keyword>
<name>A0ABV8H4Z1_9FLAO</name>
<comment type="caution">
    <text evidence="3">The sequence shown here is derived from an EMBL/GenBank/DDBJ whole genome shotgun (WGS) entry which is preliminary data.</text>
</comment>
<reference evidence="4" key="1">
    <citation type="journal article" date="2019" name="Int. J. Syst. Evol. Microbiol.">
        <title>The Global Catalogue of Microorganisms (GCM) 10K type strain sequencing project: providing services to taxonomists for standard genome sequencing and annotation.</title>
        <authorList>
            <consortium name="The Broad Institute Genomics Platform"/>
            <consortium name="The Broad Institute Genome Sequencing Center for Infectious Disease"/>
            <person name="Wu L."/>
            <person name="Ma J."/>
        </authorList>
    </citation>
    <scope>NUCLEOTIDE SEQUENCE [LARGE SCALE GENOMIC DNA]</scope>
    <source>
        <strain evidence="4">CECT 9128</strain>
    </source>
</reference>
<organism evidence="3 4">
    <name type="scientific">Zunongwangia endophytica</name>
    <dbReference type="NCBI Taxonomy" id="1808945"/>
    <lineage>
        <taxon>Bacteria</taxon>
        <taxon>Pseudomonadati</taxon>
        <taxon>Bacteroidota</taxon>
        <taxon>Flavobacteriia</taxon>
        <taxon>Flavobacteriales</taxon>
        <taxon>Flavobacteriaceae</taxon>
        <taxon>Zunongwangia</taxon>
    </lineage>
</organism>
<dbReference type="Gene3D" id="3.40.50.720">
    <property type="entry name" value="NAD(P)-binding Rossmann-like Domain"/>
    <property type="match status" value="1"/>
</dbReference>
<dbReference type="Gene3D" id="1.10.1040.20">
    <property type="entry name" value="ProC-like, C-terminal domain"/>
    <property type="match status" value="1"/>
</dbReference>
<dbReference type="SUPFAM" id="SSF48179">
    <property type="entry name" value="6-phosphogluconate dehydrogenase C-terminal domain-like"/>
    <property type="match status" value="1"/>
</dbReference>
<protein>
    <submittedName>
        <fullName evidence="3">Rossmann-like and DUF2520 domain-containing protein</fullName>
    </submittedName>
</protein>
<dbReference type="InterPro" id="IPR036291">
    <property type="entry name" value="NAD(P)-bd_dom_sf"/>
</dbReference>
<dbReference type="PANTHER" id="PTHR40459:SF1">
    <property type="entry name" value="CONSERVED HYPOTHETICAL ALANINE AND LEUCINE RICH PROTEIN"/>
    <property type="match status" value="1"/>
</dbReference>